<keyword evidence="2 3" id="KW-0472">Membrane</keyword>
<dbReference type="Proteomes" id="UP000602124">
    <property type="component" value="Unassembled WGS sequence"/>
</dbReference>
<dbReference type="PROSITE" id="PS51123">
    <property type="entry name" value="OMPA_2"/>
    <property type="match status" value="1"/>
</dbReference>
<name>A0A934IW18_9HYPH</name>
<reference evidence="5" key="1">
    <citation type="submission" date="2020-12" db="EMBL/GenBank/DDBJ databases">
        <title>Devosia sp. MSA67 isolated from Mo River.</title>
        <authorList>
            <person name="Ma F."/>
            <person name="Zi Z."/>
        </authorList>
    </citation>
    <scope>NUCLEOTIDE SEQUENCE</scope>
    <source>
        <strain evidence="5">MSA67</strain>
    </source>
</reference>
<comment type="subcellular location">
    <subcellularLocation>
        <location evidence="1">Cell outer membrane</location>
    </subcellularLocation>
</comment>
<evidence type="ECO:0000256" key="3">
    <source>
        <dbReference type="PROSITE-ProRule" id="PRU00473"/>
    </source>
</evidence>
<dbReference type="PANTHER" id="PTHR30329:SF20">
    <property type="entry name" value="EXPORTED PROTEIN"/>
    <property type="match status" value="1"/>
</dbReference>
<dbReference type="AlphaFoldDB" id="A0A934IW18"/>
<dbReference type="Gene3D" id="3.40.1520.20">
    <property type="match status" value="6"/>
</dbReference>
<dbReference type="RefSeq" id="WP_198876571.1">
    <property type="nucleotide sequence ID" value="NZ_JAEKMH010000002.1"/>
</dbReference>
<dbReference type="CDD" id="cd07185">
    <property type="entry name" value="OmpA_C-like"/>
    <property type="match status" value="1"/>
</dbReference>
<dbReference type="PANTHER" id="PTHR30329">
    <property type="entry name" value="STATOR ELEMENT OF FLAGELLAR MOTOR COMPLEX"/>
    <property type="match status" value="1"/>
</dbReference>
<evidence type="ECO:0000256" key="2">
    <source>
        <dbReference type="ARBA" id="ARBA00023136"/>
    </source>
</evidence>
<evidence type="ECO:0000313" key="5">
    <source>
        <dbReference type="EMBL" id="MBJ3785392.1"/>
    </source>
</evidence>
<evidence type="ECO:0000256" key="1">
    <source>
        <dbReference type="ARBA" id="ARBA00004442"/>
    </source>
</evidence>
<dbReference type="PRINTS" id="PR01021">
    <property type="entry name" value="OMPADOMAIN"/>
</dbReference>
<keyword evidence="6" id="KW-1185">Reference proteome</keyword>
<dbReference type="InterPro" id="IPR006665">
    <property type="entry name" value="OmpA-like"/>
</dbReference>
<accession>A0A934IW18</accession>
<dbReference type="SUPFAM" id="SSF103088">
    <property type="entry name" value="OmpA-like"/>
    <property type="match status" value="1"/>
</dbReference>
<dbReference type="GO" id="GO:0009279">
    <property type="term" value="C:cell outer membrane"/>
    <property type="evidence" value="ECO:0007669"/>
    <property type="project" value="UniProtKB-SubCell"/>
</dbReference>
<dbReference type="Pfam" id="PF04972">
    <property type="entry name" value="BON"/>
    <property type="match status" value="1"/>
</dbReference>
<dbReference type="InterPro" id="IPR007055">
    <property type="entry name" value="BON_dom"/>
</dbReference>
<dbReference type="InterPro" id="IPR050330">
    <property type="entry name" value="Bact_OuterMem_StrucFunc"/>
</dbReference>
<dbReference type="Gene3D" id="3.30.1330.60">
    <property type="entry name" value="OmpA-like domain"/>
    <property type="match status" value="1"/>
</dbReference>
<dbReference type="EMBL" id="JAEKMH010000002">
    <property type="protein sequence ID" value="MBJ3785392.1"/>
    <property type="molecule type" value="Genomic_DNA"/>
</dbReference>
<dbReference type="InterPro" id="IPR036737">
    <property type="entry name" value="OmpA-like_sf"/>
</dbReference>
<dbReference type="InterPro" id="IPR006664">
    <property type="entry name" value="OMP_bac"/>
</dbReference>
<proteinExistence type="predicted"/>
<gene>
    <name evidence="5" type="ORF">JEQ47_11715</name>
</gene>
<dbReference type="Pfam" id="PF00691">
    <property type="entry name" value="OmpA"/>
    <property type="match status" value="1"/>
</dbReference>
<organism evidence="5 6">
    <name type="scientific">Devosia sediminis</name>
    <dbReference type="NCBI Taxonomy" id="2798801"/>
    <lineage>
        <taxon>Bacteria</taxon>
        <taxon>Pseudomonadati</taxon>
        <taxon>Pseudomonadota</taxon>
        <taxon>Alphaproteobacteria</taxon>
        <taxon>Hyphomicrobiales</taxon>
        <taxon>Devosiaceae</taxon>
        <taxon>Devosia</taxon>
    </lineage>
</organism>
<feature type="domain" description="OmpA-like" evidence="4">
    <location>
        <begin position="930"/>
        <end position="1047"/>
    </location>
</feature>
<evidence type="ECO:0000313" key="6">
    <source>
        <dbReference type="Proteomes" id="UP000602124"/>
    </source>
</evidence>
<protein>
    <submittedName>
        <fullName evidence="5">OmpA family protein</fullName>
    </submittedName>
</protein>
<comment type="caution">
    <text evidence="5">The sequence shown here is derived from an EMBL/GenBank/DDBJ whole genome shotgun (WGS) entry which is preliminary data.</text>
</comment>
<evidence type="ECO:0000259" key="4">
    <source>
        <dbReference type="PROSITE" id="PS51123"/>
    </source>
</evidence>
<sequence>MIRDLLKWVAPGLVTVLGGTVAALAMATPTMLDTLAAEGRASLAAAGADWAHISVDGRRIHLDGTTPSDDEKQLALAGLDAIAGVAGVEETVTIAPLAAPFRINVSIEDGAVTVFGSVANEAQRQELTALDGVATADLQIRSGQPASAPWRAAVDFALAQAPLVENGYFELSGLTLNAVGRAGSEKALGQLQIALAQLPSGIARGEIRLEPVRVAPYTWRAEFDGERIAISGHVPEERIVERLRMADVSGIPVATGLSLASGAPEGFAEQTRLLVEQLARLEQGEARIVDGVSELTGVPPSIEIAQAVTEAVSGPNSIVTLSSPRVADYWLSISRQAGGTLVFDGFVPDEATREQFAAIDGADVSFLKFGAGAPDAYHRAADYGLNLLDHLSEGRILLSGSTLSVSGMARSSTDFRTVLDRLASDVPQGVLLAENAVEAPRAASYTFTIRRDSAGSVTLEGLLPNPDIEARLLAEAGPAARSTVSYASGEAAGFVAAAEQALNFLPWLRSGVVSFDGDGWTVEGEPRSAIDKGSIESEYAIRGLARSGWTLALSQPAESPGFADPYLWSAERLADGSFLFAGNVPAASVQSWLKVHVGTRVADTSRIAHGAPGGFADNVRIAVETLLSLEQGRVVYDGTSWSLVGAAADGIQKETALSLAAALGASQDADISVPDLAPAAPYIWSATKSADGVTLAGTVPAESLQRFLAVRAGPAVDDQTELRADAPEGFSSDVLQALDVLALLAEGEVAFDGEKWSATGLALAPDAFASATTLLGTASPRWSLKLKDPVVEATAPPVAQPAEPPLAATPTASGYPFRAIRADDGTVTLGGQVPAPATAQYLATLTGGDAGALSVVPDAPEGFALAAQTGARTLMRLQPGELVLSDGNWRLSGEAASEADRAAIEAEVATLGSAWSAAITAPSGLAQCQARLAELSAHNAILFQSGAAIIAAGAAAELDAFAQALLLCPDAVIEVEGHTDSDGDDQLNLALSVARAEAVVNALVERNVSPSRLYAIGYGETQPVADNATAEGKRANRRIVVSVRAPEDQD</sequence>